<keyword evidence="3 5" id="KW-0131">Cell cycle</keyword>
<evidence type="ECO:0000256" key="1">
    <source>
        <dbReference type="ARBA" id="ARBA00022618"/>
    </source>
</evidence>
<dbReference type="PANTHER" id="PTHR35798:SF1">
    <property type="entry name" value="CELL DIVISION PROTEIN SEPF"/>
    <property type="match status" value="1"/>
</dbReference>
<dbReference type="GO" id="GO:0043093">
    <property type="term" value="P:FtsZ-dependent cytokinesis"/>
    <property type="evidence" value="ECO:0007669"/>
    <property type="project" value="UniProtKB-UniRule"/>
</dbReference>
<proteinExistence type="inferred from homology"/>
<comment type="caution">
    <text evidence="6">The sequence shown here is derived from an EMBL/GenBank/DDBJ whole genome shotgun (WGS) entry which is preliminary data.</text>
</comment>
<dbReference type="AlphaFoldDB" id="A0A4R7KRD4"/>
<comment type="subunit">
    <text evidence="5">Homodimer. Interacts with FtsZ.</text>
</comment>
<dbReference type="Pfam" id="PF04472">
    <property type="entry name" value="SepF"/>
    <property type="match status" value="1"/>
</dbReference>
<protein>
    <recommendedName>
        <fullName evidence="5">Cell division protein SepF</fullName>
    </recommendedName>
</protein>
<dbReference type="GO" id="GO:0000917">
    <property type="term" value="P:division septum assembly"/>
    <property type="evidence" value="ECO:0007669"/>
    <property type="project" value="UniProtKB-KW"/>
</dbReference>
<evidence type="ECO:0000256" key="2">
    <source>
        <dbReference type="ARBA" id="ARBA00023210"/>
    </source>
</evidence>
<dbReference type="OrthoDB" id="9815206at2"/>
<evidence type="ECO:0000256" key="3">
    <source>
        <dbReference type="ARBA" id="ARBA00023306"/>
    </source>
</evidence>
<comment type="function">
    <text evidence="4 5">Cell division protein that is part of the divisome complex and is recruited early to the Z-ring. Probably stimulates Z-ring formation, perhaps through the cross-linking of FtsZ protofilaments. Its function overlaps with FtsA.</text>
</comment>
<gene>
    <name evidence="5" type="primary">sepF</name>
    <name evidence="6" type="ORF">EDD71_10515</name>
</gene>
<keyword evidence="2 5" id="KW-0717">Septation</keyword>
<reference evidence="6 7" key="1">
    <citation type="submission" date="2019-03" db="EMBL/GenBank/DDBJ databases">
        <title>Genomic Encyclopedia of Type Strains, Phase IV (KMG-IV): sequencing the most valuable type-strain genomes for metagenomic binning, comparative biology and taxonomic classification.</title>
        <authorList>
            <person name="Goeker M."/>
        </authorList>
    </citation>
    <scope>NUCLEOTIDE SEQUENCE [LARGE SCALE GENOMIC DNA]</scope>
    <source>
        <strain evidence="6 7">DSM 24455</strain>
    </source>
</reference>
<dbReference type="RefSeq" id="WP_133627474.1">
    <property type="nucleotide sequence ID" value="NZ_SOAZ01000005.1"/>
</dbReference>
<evidence type="ECO:0000313" key="7">
    <source>
        <dbReference type="Proteomes" id="UP000295325"/>
    </source>
</evidence>
<name>A0A4R7KRD4_9CLOT</name>
<comment type="subcellular location">
    <subcellularLocation>
        <location evidence="5">Cytoplasm</location>
    </subcellularLocation>
    <text evidence="5">Localizes to the division site, in a FtsZ-dependent manner.</text>
</comment>
<dbReference type="PANTHER" id="PTHR35798">
    <property type="entry name" value="CELL DIVISION PROTEIN SEPF"/>
    <property type="match status" value="1"/>
</dbReference>
<keyword evidence="5" id="KW-0963">Cytoplasm</keyword>
<dbReference type="Proteomes" id="UP000295325">
    <property type="component" value="Unassembled WGS sequence"/>
</dbReference>
<comment type="similarity">
    <text evidence="5">Belongs to the SepF family.</text>
</comment>
<evidence type="ECO:0000313" key="6">
    <source>
        <dbReference type="EMBL" id="TDT61837.1"/>
    </source>
</evidence>
<sequence length="152" mass="17337">MSSKFLKPFNKVMGAIGIVDEEDEIIENEDEQEKEEEYQEPEIISSRRNKLVSIKTTTVPRVLLKRPGEFQDIMEIVDAVKSRKIVVMNISEVDQRLAQRMIDCIVGACYALNGSFQEIAKSIYLVAPDNVEISNELKQELNKSGFFSFSDK</sequence>
<organism evidence="6 7">
    <name type="scientific">Fonticella tunisiensis</name>
    <dbReference type="NCBI Taxonomy" id="1096341"/>
    <lineage>
        <taxon>Bacteria</taxon>
        <taxon>Bacillati</taxon>
        <taxon>Bacillota</taxon>
        <taxon>Clostridia</taxon>
        <taxon>Eubacteriales</taxon>
        <taxon>Clostridiaceae</taxon>
        <taxon>Fonticella</taxon>
    </lineage>
</organism>
<dbReference type="GO" id="GO:0005737">
    <property type="term" value="C:cytoplasm"/>
    <property type="evidence" value="ECO:0007669"/>
    <property type="project" value="UniProtKB-SubCell"/>
</dbReference>
<accession>A0A4R7KRD4</accession>
<dbReference type="Gene3D" id="3.30.110.150">
    <property type="entry name" value="SepF-like protein"/>
    <property type="match status" value="1"/>
</dbReference>
<keyword evidence="7" id="KW-1185">Reference proteome</keyword>
<evidence type="ECO:0000256" key="4">
    <source>
        <dbReference type="ARBA" id="ARBA00044936"/>
    </source>
</evidence>
<keyword evidence="1 5" id="KW-0132">Cell division</keyword>
<dbReference type="HAMAP" id="MF_01197">
    <property type="entry name" value="SepF"/>
    <property type="match status" value="1"/>
</dbReference>
<evidence type="ECO:0000256" key="5">
    <source>
        <dbReference type="HAMAP-Rule" id="MF_01197"/>
    </source>
</evidence>
<dbReference type="EMBL" id="SOAZ01000005">
    <property type="protein sequence ID" value="TDT61837.1"/>
    <property type="molecule type" value="Genomic_DNA"/>
</dbReference>
<dbReference type="InterPro" id="IPR007561">
    <property type="entry name" value="Cell_div_SepF/SepF-rel"/>
</dbReference>
<dbReference type="InterPro" id="IPR038594">
    <property type="entry name" value="SepF-like_sf"/>
</dbReference>
<dbReference type="InterPro" id="IPR023052">
    <property type="entry name" value="Cell_div_SepF"/>
</dbReference>